<dbReference type="EMBL" id="JABSTQ010011397">
    <property type="protein sequence ID" value="KAG0411867.1"/>
    <property type="molecule type" value="Genomic_DNA"/>
</dbReference>
<keyword evidence="2" id="KW-1185">Reference proteome</keyword>
<comment type="caution">
    <text evidence="1">The sequence shown here is derived from an EMBL/GenBank/DDBJ whole genome shotgun (WGS) entry which is preliminary data.</text>
</comment>
<evidence type="ECO:0000313" key="1">
    <source>
        <dbReference type="EMBL" id="KAG0411867.1"/>
    </source>
</evidence>
<accession>A0AC60NXP3</accession>
<organism evidence="1 2">
    <name type="scientific">Ixodes persulcatus</name>
    <name type="common">Taiga tick</name>
    <dbReference type="NCBI Taxonomy" id="34615"/>
    <lineage>
        <taxon>Eukaryota</taxon>
        <taxon>Metazoa</taxon>
        <taxon>Ecdysozoa</taxon>
        <taxon>Arthropoda</taxon>
        <taxon>Chelicerata</taxon>
        <taxon>Arachnida</taxon>
        <taxon>Acari</taxon>
        <taxon>Parasitiformes</taxon>
        <taxon>Ixodida</taxon>
        <taxon>Ixodoidea</taxon>
        <taxon>Ixodidae</taxon>
        <taxon>Ixodinae</taxon>
        <taxon>Ixodes</taxon>
    </lineage>
</organism>
<evidence type="ECO:0000313" key="2">
    <source>
        <dbReference type="Proteomes" id="UP000805193"/>
    </source>
</evidence>
<feature type="non-terminal residue" evidence="1">
    <location>
        <position position="67"/>
    </location>
</feature>
<name>A0AC60NXP3_IXOPE</name>
<dbReference type="Proteomes" id="UP000805193">
    <property type="component" value="Unassembled WGS sequence"/>
</dbReference>
<gene>
    <name evidence="1" type="ORF">HPB47_011005</name>
</gene>
<protein>
    <submittedName>
        <fullName evidence="1">Uncharacterized protein</fullName>
    </submittedName>
</protein>
<reference evidence="1 2" key="1">
    <citation type="journal article" date="2020" name="Cell">
        <title>Large-Scale Comparative Analyses of Tick Genomes Elucidate Their Genetic Diversity and Vector Capacities.</title>
        <authorList>
            <consortium name="Tick Genome and Microbiome Consortium (TIGMIC)"/>
            <person name="Jia N."/>
            <person name="Wang J."/>
            <person name="Shi W."/>
            <person name="Du L."/>
            <person name="Sun Y."/>
            <person name="Zhan W."/>
            <person name="Jiang J.F."/>
            <person name="Wang Q."/>
            <person name="Zhang B."/>
            <person name="Ji P."/>
            <person name="Bell-Sakyi L."/>
            <person name="Cui X.M."/>
            <person name="Yuan T.T."/>
            <person name="Jiang B.G."/>
            <person name="Yang W.F."/>
            <person name="Lam T.T."/>
            <person name="Chang Q.C."/>
            <person name="Ding S.J."/>
            <person name="Wang X.J."/>
            <person name="Zhu J.G."/>
            <person name="Ruan X.D."/>
            <person name="Zhao L."/>
            <person name="Wei J.T."/>
            <person name="Ye R.Z."/>
            <person name="Que T.C."/>
            <person name="Du C.H."/>
            <person name="Zhou Y.H."/>
            <person name="Cheng J.X."/>
            <person name="Dai P.F."/>
            <person name="Guo W.B."/>
            <person name="Han X.H."/>
            <person name="Huang E.J."/>
            <person name="Li L.F."/>
            <person name="Wei W."/>
            <person name="Gao Y.C."/>
            <person name="Liu J.Z."/>
            <person name="Shao H.Z."/>
            <person name="Wang X."/>
            <person name="Wang C.C."/>
            <person name="Yang T.C."/>
            <person name="Huo Q.B."/>
            <person name="Li W."/>
            <person name="Chen H.Y."/>
            <person name="Chen S.E."/>
            <person name="Zhou L.G."/>
            <person name="Ni X.B."/>
            <person name="Tian J.H."/>
            <person name="Sheng Y."/>
            <person name="Liu T."/>
            <person name="Pan Y.S."/>
            <person name="Xia L.Y."/>
            <person name="Li J."/>
            <person name="Zhao F."/>
            <person name="Cao W.C."/>
        </authorList>
    </citation>
    <scope>NUCLEOTIDE SEQUENCE [LARGE SCALE GENOMIC DNA]</scope>
    <source>
        <strain evidence="1">Iper-2018</strain>
    </source>
</reference>
<sequence length="67" mass="7264">QSFSRQLNIANALSSGQIGSAPELCRALGRQVPEVKKMITESPFPEVQWETAVLGPPAGRHEAYGWA</sequence>
<feature type="non-terminal residue" evidence="1">
    <location>
        <position position="1"/>
    </location>
</feature>
<proteinExistence type="predicted"/>